<name>D8JTZ1_HYPDA</name>
<dbReference type="InterPro" id="IPR007844">
    <property type="entry name" value="AsmA"/>
</dbReference>
<dbReference type="EMBL" id="CP002083">
    <property type="protein sequence ID" value="ADJ24539.1"/>
    <property type="molecule type" value="Genomic_DNA"/>
</dbReference>
<feature type="region of interest" description="Disordered" evidence="1">
    <location>
        <begin position="1"/>
        <end position="38"/>
    </location>
</feature>
<dbReference type="HOGENOM" id="CLU_012870_1_0_5"/>
<dbReference type="AlphaFoldDB" id="D8JTZ1"/>
<keyword evidence="5" id="KW-1185">Reference proteome</keyword>
<accession>D8JTZ1</accession>
<dbReference type="GO" id="GO:0090313">
    <property type="term" value="P:regulation of protein targeting to membrane"/>
    <property type="evidence" value="ECO:0007669"/>
    <property type="project" value="TreeGrafter"/>
</dbReference>
<evidence type="ECO:0000313" key="5">
    <source>
        <dbReference type="Proteomes" id="UP000002033"/>
    </source>
</evidence>
<dbReference type="STRING" id="582899.Hden_2743"/>
<dbReference type="InterPro" id="IPR052894">
    <property type="entry name" value="AsmA-related"/>
</dbReference>
<proteinExistence type="predicted"/>
<protein>
    <submittedName>
        <fullName evidence="4">AsmA family protein</fullName>
    </submittedName>
</protein>
<feature type="domain" description="AsmA" evidence="3">
    <location>
        <begin position="46"/>
        <end position="282"/>
    </location>
</feature>
<dbReference type="KEGG" id="hdn:Hden_2743"/>
<feature type="transmembrane region" description="Helical" evidence="2">
    <location>
        <begin position="43"/>
        <end position="67"/>
    </location>
</feature>
<evidence type="ECO:0000256" key="2">
    <source>
        <dbReference type="SAM" id="Phobius"/>
    </source>
</evidence>
<reference evidence="5" key="1">
    <citation type="journal article" date="2011" name="J. Bacteriol.">
        <title>Genome sequences of eight morphologically diverse alphaproteobacteria.</title>
        <authorList>
            <consortium name="US DOE Joint Genome Institute"/>
            <person name="Brown P.J."/>
            <person name="Kysela D.T."/>
            <person name="Buechlein A."/>
            <person name="Hemmerich C."/>
            <person name="Brun Y.V."/>
        </authorList>
    </citation>
    <scope>NUCLEOTIDE SEQUENCE [LARGE SCALE GENOMIC DNA]</scope>
    <source>
        <strain evidence="5">ATCC 51888 / DSM 1869 / NCIB 11706 / TK 0415</strain>
    </source>
</reference>
<evidence type="ECO:0000259" key="3">
    <source>
        <dbReference type="Pfam" id="PF05170"/>
    </source>
</evidence>
<gene>
    <name evidence="4" type="ordered locus">Hden_2743</name>
</gene>
<dbReference type="GO" id="GO:0005886">
    <property type="term" value="C:plasma membrane"/>
    <property type="evidence" value="ECO:0007669"/>
    <property type="project" value="TreeGrafter"/>
</dbReference>
<dbReference type="Pfam" id="PF05170">
    <property type="entry name" value="AsmA"/>
    <property type="match status" value="2"/>
</dbReference>
<dbReference type="PANTHER" id="PTHR30441">
    <property type="entry name" value="DUF748 DOMAIN-CONTAINING PROTEIN"/>
    <property type="match status" value="1"/>
</dbReference>
<keyword evidence="2" id="KW-0472">Membrane</keyword>
<dbReference type="OrthoDB" id="5439561at2"/>
<feature type="domain" description="AsmA" evidence="3">
    <location>
        <begin position="350"/>
        <end position="648"/>
    </location>
</feature>
<dbReference type="eggNOG" id="COG2982">
    <property type="taxonomic scope" value="Bacteria"/>
</dbReference>
<feature type="compositionally biased region" description="Low complexity" evidence="1">
    <location>
        <begin position="419"/>
        <end position="429"/>
    </location>
</feature>
<feature type="region of interest" description="Disordered" evidence="1">
    <location>
        <begin position="411"/>
        <end position="437"/>
    </location>
</feature>
<sequence length="778" mass="81930">MAPQPPGPPPQFPGSRGDYVRAPLGSGPRRRPPPPPPRRRNGLLLGIVYFFLFVLLVGGAGVAYLAFNPPSDFIRQRIADEVRSRTGRELVMAGPASFTFYPAIGISLKDVSLSGPPGMDGKLAQMQALDVSINASALLSRRAEIQSLVLRNPTFDFRIDKDGRKNWQFASGPEPVRYAELQAQGTRADVAPFVMAAADAAPAAQSGIAIHDLKLDDVRIEGGTFRFTDERSGRTEQVHGVNAKLGLPSLSKPLTATGQFGWHDKLLNFDGSVSDVGNFKLQQAAHLKFKAKNDVLAASYDGSVTLDEGVALEGQVNAQSDSARALAQWFGTRLPPVSGFGPLSIQGTLKTSGNVTDFQNAQFGLDGAVAKGTIRVTTGGVRPFVEADLAISELDLNHYLTSAVTGVLATESAGEPDRAPASAPPANANSGGGAKQPDEIEKLLNAPAQNPGAKVYGAVQRAGWSSEKLNLTLLNVADGNIRASAGKIHFKNMTLGRSSVAIAVKDAAMRADFNDVELYQGRGKGSVTLDGSAGSANLAANVNLQGVSALPFLRDAANFEWLSGKANVALNLAANGQSQLQLVENLNGNAAFRFADGAVVGFNLPGALHGLANGDFSGLKKSPSEKTDFSALAASFTVANGVAQNQDLQLLSPLLRVSGAGTVHMPERTVDYTVKPKLVASLEGQDGNATETGIEVPVRISGSWDRPSYRPDLKGVLSDPGKAVDTIKELGKKYKGKSVNEIADDLLGKDDGDASGDKANTKKAAKNLLNKLFGKQQE</sequence>
<evidence type="ECO:0000256" key="1">
    <source>
        <dbReference type="SAM" id="MobiDB-lite"/>
    </source>
</evidence>
<evidence type="ECO:0000313" key="4">
    <source>
        <dbReference type="EMBL" id="ADJ24539.1"/>
    </source>
</evidence>
<organism evidence="4 5">
    <name type="scientific">Hyphomicrobium denitrificans (strain ATCC 51888 / DSM 1869 / NCIMB 11706 / TK 0415)</name>
    <dbReference type="NCBI Taxonomy" id="582899"/>
    <lineage>
        <taxon>Bacteria</taxon>
        <taxon>Pseudomonadati</taxon>
        <taxon>Pseudomonadota</taxon>
        <taxon>Alphaproteobacteria</taxon>
        <taxon>Hyphomicrobiales</taxon>
        <taxon>Hyphomicrobiaceae</taxon>
        <taxon>Hyphomicrobium</taxon>
    </lineage>
</organism>
<keyword evidence="2" id="KW-0812">Transmembrane</keyword>
<dbReference type="Proteomes" id="UP000002033">
    <property type="component" value="Chromosome"/>
</dbReference>
<feature type="compositionally biased region" description="Basic residues" evidence="1">
    <location>
        <begin position="28"/>
        <end position="38"/>
    </location>
</feature>
<dbReference type="PANTHER" id="PTHR30441:SF4">
    <property type="entry name" value="PROTEIN ASMA"/>
    <property type="match status" value="1"/>
</dbReference>
<keyword evidence="2" id="KW-1133">Transmembrane helix</keyword>
<feature type="compositionally biased region" description="Pro residues" evidence="1">
    <location>
        <begin position="1"/>
        <end position="12"/>
    </location>
</feature>